<reference evidence="4" key="1">
    <citation type="submission" date="2020-11" db="EMBL/GenBank/DDBJ databases">
        <authorList>
            <consortium name="DOE Joint Genome Institute"/>
            <person name="Ahrendt S."/>
            <person name="Riley R."/>
            <person name="Andreopoulos W."/>
            <person name="Labutti K."/>
            <person name="Pangilinan J."/>
            <person name="Ruiz-Duenas F.J."/>
            <person name="Barrasa J.M."/>
            <person name="Sanchez-Garcia M."/>
            <person name="Camarero S."/>
            <person name="Miyauchi S."/>
            <person name="Serrano A."/>
            <person name="Linde D."/>
            <person name="Babiker R."/>
            <person name="Drula E."/>
            <person name="Ayuso-Fernandez I."/>
            <person name="Pacheco R."/>
            <person name="Padilla G."/>
            <person name="Ferreira P."/>
            <person name="Barriuso J."/>
            <person name="Kellner H."/>
            <person name="Castanera R."/>
            <person name="Alfaro M."/>
            <person name="Ramirez L."/>
            <person name="Pisabarro A.G."/>
            <person name="Kuo A."/>
            <person name="Tritt A."/>
            <person name="Lipzen A."/>
            <person name="He G."/>
            <person name="Yan M."/>
            <person name="Ng V."/>
            <person name="Cullen D."/>
            <person name="Martin F."/>
            <person name="Rosso M.-N."/>
            <person name="Henrissat B."/>
            <person name="Hibbett D."/>
            <person name="Martinez A.T."/>
            <person name="Grigoriev I.V."/>
        </authorList>
    </citation>
    <scope>NUCLEOTIDE SEQUENCE</scope>
    <source>
        <strain evidence="4">ATCC 90797</strain>
    </source>
</reference>
<dbReference type="AlphaFoldDB" id="A0A9P6DFC1"/>
<dbReference type="InterPro" id="IPR020904">
    <property type="entry name" value="Sc_DH/Rdtase_CS"/>
</dbReference>
<evidence type="ECO:0000256" key="1">
    <source>
        <dbReference type="ARBA" id="ARBA00006484"/>
    </source>
</evidence>
<keyword evidence="2" id="KW-0521">NADP</keyword>
<dbReference type="PROSITE" id="PS00061">
    <property type="entry name" value="ADH_SHORT"/>
    <property type="match status" value="1"/>
</dbReference>
<evidence type="ECO:0000256" key="2">
    <source>
        <dbReference type="ARBA" id="ARBA00022857"/>
    </source>
</evidence>
<organism evidence="4 5">
    <name type="scientific">Pleurotus eryngii</name>
    <name type="common">Boletus of the steppes</name>
    <dbReference type="NCBI Taxonomy" id="5323"/>
    <lineage>
        <taxon>Eukaryota</taxon>
        <taxon>Fungi</taxon>
        <taxon>Dikarya</taxon>
        <taxon>Basidiomycota</taxon>
        <taxon>Agaricomycotina</taxon>
        <taxon>Agaricomycetes</taxon>
        <taxon>Agaricomycetidae</taxon>
        <taxon>Agaricales</taxon>
        <taxon>Pleurotineae</taxon>
        <taxon>Pleurotaceae</taxon>
        <taxon>Pleurotus</taxon>
    </lineage>
</organism>
<evidence type="ECO:0000313" key="4">
    <source>
        <dbReference type="EMBL" id="KAF9495114.1"/>
    </source>
</evidence>
<dbReference type="InterPro" id="IPR036291">
    <property type="entry name" value="NAD(P)-bd_dom_sf"/>
</dbReference>
<name>A0A9P6DFC1_PLEER</name>
<keyword evidence="3" id="KW-0560">Oxidoreductase</keyword>
<gene>
    <name evidence="4" type="ORF">BDN71DRAFT_1482831</name>
</gene>
<dbReference type="Gene3D" id="3.40.50.720">
    <property type="entry name" value="NAD(P)-binding Rossmann-like Domain"/>
    <property type="match status" value="1"/>
</dbReference>
<dbReference type="EMBL" id="MU154565">
    <property type="protein sequence ID" value="KAF9495114.1"/>
    <property type="molecule type" value="Genomic_DNA"/>
</dbReference>
<comment type="similarity">
    <text evidence="1">Belongs to the short-chain dehydrogenases/reductases (SDR) family.</text>
</comment>
<dbReference type="PANTHER" id="PTHR43669:SF11">
    <property type="entry name" value="SHORT-CHAIN DEHYDROGENASE_OXIDOREDUCTASE"/>
    <property type="match status" value="1"/>
</dbReference>
<evidence type="ECO:0000256" key="3">
    <source>
        <dbReference type="ARBA" id="ARBA00023002"/>
    </source>
</evidence>
<dbReference type="PANTHER" id="PTHR43669">
    <property type="entry name" value="5-KETO-D-GLUCONATE 5-REDUCTASE"/>
    <property type="match status" value="1"/>
</dbReference>
<dbReference type="OrthoDB" id="37659at2759"/>
<dbReference type="InterPro" id="IPR002347">
    <property type="entry name" value="SDR_fam"/>
</dbReference>
<proteinExistence type="inferred from homology"/>
<dbReference type="SUPFAM" id="SSF51735">
    <property type="entry name" value="NAD(P)-binding Rossmann-fold domains"/>
    <property type="match status" value="1"/>
</dbReference>
<dbReference type="Proteomes" id="UP000807025">
    <property type="component" value="Unassembled WGS sequence"/>
</dbReference>
<keyword evidence="5" id="KW-1185">Reference proteome</keyword>
<dbReference type="PRINTS" id="PR00081">
    <property type="entry name" value="GDHRDH"/>
</dbReference>
<dbReference type="Pfam" id="PF00106">
    <property type="entry name" value="adh_short"/>
    <property type="match status" value="1"/>
</dbReference>
<sequence>MSTRTPTIADSKCILITGATSGIDLPGKPQVIAVGRRQGRLDELATQCLEAINLDVQESPQELKSDLDVIVARHPDLDTVVLNAGVQHQFDFAEPASVDFNKIAEELNINYTSIVATVVALMSQFQKSVAQGRDCFFIGISSGLSMVPAAWVPNYSASKAAIHSFLMAFRAQLVDSKIHVIEIMPPLVESELHDRLLKGDGDVPVGIPAEVFQKFEAGKSQMAVYPMKNHKAGKSY</sequence>
<evidence type="ECO:0000313" key="5">
    <source>
        <dbReference type="Proteomes" id="UP000807025"/>
    </source>
</evidence>
<comment type="caution">
    <text evidence="4">The sequence shown here is derived from an EMBL/GenBank/DDBJ whole genome shotgun (WGS) entry which is preliminary data.</text>
</comment>
<dbReference type="GO" id="GO:0016491">
    <property type="term" value="F:oxidoreductase activity"/>
    <property type="evidence" value="ECO:0007669"/>
    <property type="project" value="UniProtKB-KW"/>
</dbReference>
<accession>A0A9P6DFC1</accession>
<protein>
    <submittedName>
        <fullName evidence="4">NAD(P)-binding protein</fullName>
    </submittedName>
</protein>